<dbReference type="Proteomes" id="UP000078595">
    <property type="component" value="Chromosome 6"/>
</dbReference>
<accession>A0A1A6A316</accession>
<dbReference type="KEGG" id="kdj:28969009"/>
<dbReference type="AlphaFoldDB" id="A0A1A6A316"/>
<dbReference type="EMBL" id="CP144535">
    <property type="protein sequence ID" value="WWC62646.1"/>
    <property type="molecule type" value="Genomic_DNA"/>
</dbReference>
<sequence length="333" mass="37385">MPMFYTPTDYKPSVFSVATSPKEDLAGLAPLTCPSSADSHWDSQSDSNSDSDFVKFRKAAEAKHRKDWWRQQARQVRQRRYAQSNPDAHSNAYANTYVDGYEASISSLNASGGHITPTIPTPTPTPISLSGRIHSHQLVKFATPSGSTGWKNPNNGCWSIKDRSGFSISKGSDGGHWILNHPDRNSERFGRGNTLVTFENTRFNKNADDGSFTFVHPDYPLNQAFIFASRDGGLLFQDWKGCFVFVNSKNEVIYGDKPEESMENRKIVNNGNRDQYCTRYADDSSSKDSLAAYKLANEKTADQTVLRLRNNTWTSRFVDAPRTLMVKISRRLA</sequence>
<keyword evidence="4" id="KW-1185">Reference proteome</keyword>
<dbReference type="GeneID" id="28969009"/>
<reference evidence="2" key="1">
    <citation type="submission" date="2013-07" db="EMBL/GenBank/DDBJ databases">
        <title>The Genome Sequence of Cryptococcus dejecticola CBS10117.</title>
        <authorList>
            <consortium name="The Broad Institute Genome Sequencing Platform"/>
            <person name="Cuomo C."/>
            <person name="Litvintseva A."/>
            <person name="Chen Y."/>
            <person name="Heitman J."/>
            <person name="Sun S."/>
            <person name="Springer D."/>
            <person name="Dromer F."/>
            <person name="Young S.K."/>
            <person name="Zeng Q."/>
            <person name="Gargeya S."/>
            <person name="Fitzgerald M."/>
            <person name="Abouelleil A."/>
            <person name="Alvarado L."/>
            <person name="Berlin A.M."/>
            <person name="Chapman S.B."/>
            <person name="Dewar J."/>
            <person name="Goldberg J."/>
            <person name="Griggs A."/>
            <person name="Gujja S."/>
            <person name="Hansen M."/>
            <person name="Howarth C."/>
            <person name="Imamovic A."/>
            <person name="Larimer J."/>
            <person name="McCowan C."/>
            <person name="Murphy C."/>
            <person name="Pearson M."/>
            <person name="Priest M."/>
            <person name="Roberts A."/>
            <person name="Saif S."/>
            <person name="Shea T."/>
            <person name="Sykes S."/>
            <person name="Wortman J."/>
            <person name="Nusbaum C."/>
            <person name="Birren B."/>
        </authorList>
    </citation>
    <scope>NUCLEOTIDE SEQUENCE [LARGE SCALE GENOMIC DNA]</scope>
    <source>
        <strain evidence="2">CBS 10117</strain>
    </source>
</reference>
<proteinExistence type="predicted"/>
<reference evidence="3" key="3">
    <citation type="submission" date="2024-02" db="EMBL/GenBank/DDBJ databases">
        <title>Comparative genomics of Cryptococcus and Kwoniella reveals pathogenesis evolution and contrasting modes of karyotype evolution via chromosome fusion or intercentromeric recombination.</title>
        <authorList>
            <person name="Coelho M.A."/>
            <person name="David-Palma M."/>
            <person name="Shea T."/>
            <person name="Bowers K."/>
            <person name="McGinley-Smith S."/>
            <person name="Mohammad A.W."/>
            <person name="Gnirke A."/>
            <person name="Yurkov A.M."/>
            <person name="Nowrousian M."/>
            <person name="Sun S."/>
            <person name="Cuomo C.A."/>
            <person name="Heitman J."/>
        </authorList>
    </citation>
    <scope>NUCLEOTIDE SEQUENCE</scope>
    <source>
        <strain evidence="3">CBS 10117</strain>
    </source>
</reference>
<reference evidence="3" key="2">
    <citation type="submission" date="2013-07" db="EMBL/GenBank/DDBJ databases">
        <authorList>
            <consortium name="The Broad Institute Genome Sequencing Platform"/>
            <person name="Cuomo C."/>
            <person name="Litvintseva A."/>
            <person name="Chen Y."/>
            <person name="Heitman J."/>
            <person name="Sun S."/>
            <person name="Springer D."/>
            <person name="Dromer F."/>
            <person name="Young S.K."/>
            <person name="Zeng Q."/>
            <person name="Gargeya S."/>
            <person name="Fitzgerald M."/>
            <person name="Abouelleil A."/>
            <person name="Alvarado L."/>
            <person name="Berlin A.M."/>
            <person name="Chapman S.B."/>
            <person name="Dewar J."/>
            <person name="Goldberg J."/>
            <person name="Griggs A."/>
            <person name="Gujja S."/>
            <person name="Hansen M."/>
            <person name="Howarth C."/>
            <person name="Imamovic A."/>
            <person name="Larimer J."/>
            <person name="McCowan C."/>
            <person name="Murphy C."/>
            <person name="Pearson M."/>
            <person name="Priest M."/>
            <person name="Roberts A."/>
            <person name="Saif S."/>
            <person name="Shea T."/>
            <person name="Sykes S."/>
            <person name="Wortman J."/>
            <person name="Nusbaum C."/>
            <person name="Birren B."/>
        </authorList>
    </citation>
    <scope>NUCLEOTIDE SEQUENCE</scope>
    <source>
        <strain evidence="3">CBS 10117</strain>
    </source>
</reference>
<protein>
    <submittedName>
        <fullName evidence="2">Uncharacterized protein</fullName>
    </submittedName>
</protein>
<gene>
    <name evidence="2" type="ORF">I303_05310</name>
    <name evidence="3" type="ORF">I303_105243</name>
</gene>
<dbReference type="RefSeq" id="XP_018262294.1">
    <property type="nucleotide sequence ID" value="XM_018408603.1"/>
</dbReference>
<organism evidence="2">
    <name type="scientific">Kwoniella dejecticola CBS 10117</name>
    <dbReference type="NCBI Taxonomy" id="1296121"/>
    <lineage>
        <taxon>Eukaryota</taxon>
        <taxon>Fungi</taxon>
        <taxon>Dikarya</taxon>
        <taxon>Basidiomycota</taxon>
        <taxon>Agaricomycotina</taxon>
        <taxon>Tremellomycetes</taxon>
        <taxon>Tremellales</taxon>
        <taxon>Cryptococcaceae</taxon>
        <taxon>Kwoniella</taxon>
    </lineage>
</organism>
<evidence type="ECO:0000313" key="3">
    <source>
        <dbReference type="EMBL" id="WWC62646.1"/>
    </source>
</evidence>
<evidence type="ECO:0000256" key="1">
    <source>
        <dbReference type="SAM" id="MobiDB-lite"/>
    </source>
</evidence>
<dbReference type="EMBL" id="KI894032">
    <property type="protein sequence ID" value="OBR84452.1"/>
    <property type="molecule type" value="Genomic_DNA"/>
</dbReference>
<dbReference type="VEuPathDB" id="FungiDB:I303_05310"/>
<feature type="compositionally biased region" description="Low complexity" evidence="1">
    <location>
        <begin position="42"/>
        <end position="51"/>
    </location>
</feature>
<feature type="region of interest" description="Disordered" evidence="1">
    <location>
        <begin position="26"/>
        <end position="52"/>
    </location>
</feature>
<evidence type="ECO:0000313" key="4">
    <source>
        <dbReference type="Proteomes" id="UP000078595"/>
    </source>
</evidence>
<evidence type="ECO:0000313" key="2">
    <source>
        <dbReference type="EMBL" id="OBR84452.1"/>
    </source>
</evidence>
<name>A0A1A6A316_9TREE</name>